<evidence type="ECO:0000256" key="1">
    <source>
        <dbReference type="SAM" id="MobiDB-lite"/>
    </source>
</evidence>
<feature type="compositionally biased region" description="Basic and acidic residues" evidence="1">
    <location>
        <begin position="82"/>
        <end position="92"/>
    </location>
</feature>
<dbReference type="Proteomes" id="UP001153069">
    <property type="component" value="Unassembled WGS sequence"/>
</dbReference>
<dbReference type="EMBL" id="CAICTM010002708">
    <property type="protein sequence ID" value="CAB9530017.1"/>
    <property type="molecule type" value="Genomic_DNA"/>
</dbReference>
<dbReference type="AlphaFoldDB" id="A0A9N8EXL3"/>
<name>A0A9N8EXL3_9STRA</name>
<keyword evidence="3" id="KW-1185">Reference proteome</keyword>
<protein>
    <submittedName>
        <fullName evidence="2">Uncharacterized protein</fullName>
    </submittedName>
</protein>
<feature type="compositionally biased region" description="Basic and acidic residues" evidence="1">
    <location>
        <begin position="146"/>
        <end position="159"/>
    </location>
</feature>
<evidence type="ECO:0000313" key="2">
    <source>
        <dbReference type="EMBL" id="CAB9530017.1"/>
    </source>
</evidence>
<reference evidence="2" key="1">
    <citation type="submission" date="2020-06" db="EMBL/GenBank/DDBJ databases">
        <authorList>
            <consortium name="Plant Systems Biology data submission"/>
        </authorList>
    </citation>
    <scope>NUCLEOTIDE SEQUENCE</scope>
    <source>
        <strain evidence="2">D6</strain>
    </source>
</reference>
<accession>A0A9N8EXL3</accession>
<feature type="region of interest" description="Disordered" evidence="1">
    <location>
        <begin position="82"/>
        <end position="159"/>
    </location>
</feature>
<comment type="caution">
    <text evidence="2">The sequence shown here is derived from an EMBL/GenBank/DDBJ whole genome shotgun (WGS) entry which is preliminary data.</text>
</comment>
<organism evidence="2 3">
    <name type="scientific">Seminavis robusta</name>
    <dbReference type="NCBI Taxonomy" id="568900"/>
    <lineage>
        <taxon>Eukaryota</taxon>
        <taxon>Sar</taxon>
        <taxon>Stramenopiles</taxon>
        <taxon>Ochrophyta</taxon>
        <taxon>Bacillariophyta</taxon>
        <taxon>Bacillariophyceae</taxon>
        <taxon>Bacillariophycidae</taxon>
        <taxon>Naviculales</taxon>
        <taxon>Naviculaceae</taxon>
        <taxon>Seminavis</taxon>
    </lineage>
</organism>
<gene>
    <name evidence="2" type="ORF">SEMRO_2710_G335260.1</name>
</gene>
<proteinExistence type="predicted"/>
<sequence length="159" mass="18288">MFHDTKTPRVHAQPRHNKSSEIRGRFVGFAWNVGHQLTFKILTDDTKQIICRSRVRLAKEGINNLKLDVESGAVPERIYVRSKRDEEGDDARLPTIDMNQSPFDLQDDDEEGEIRETIPGEPTPMDEPPLREMPQVDTVNDDDDNHCEPSEGRARERII</sequence>
<evidence type="ECO:0000313" key="3">
    <source>
        <dbReference type="Proteomes" id="UP001153069"/>
    </source>
</evidence>